<protein>
    <submittedName>
        <fullName evidence="2">Uncharacterized protein</fullName>
    </submittedName>
</protein>
<organism evidence="2 3">
    <name type="scientific">Cerrena zonata</name>
    <dbReference type="NCBI Taxonomy" id="2478898"/>
    <lineage>
        <taxon>Eukaryota</taxon>
        <taxon>Fungi</taxon>
        <taxon>Dikarya</taxon>
        <taxon>Basidiomycota</taxon>
        <taxon>Agaricomycotina</taxon>
        <taxon>Agaricomycetes</taxon>
        <taxon>Polyporales</taxon>
        <taxon>Cerrenaceae</taxon>
        <taxon>Cerrena</taxon>
    </lineage>
</organism>
<dbReference type="Pfam" id="PF18759">
    <property type="entry name" value="Plavaka"/>
    <property type="match status" value="1"/>
</dbReference>
<feature type="region of interest" description="Disordered" evidence="1">
    <location>
        <begin position="758"/>
        <end position="784"/>
    </location>
</feature>
<name>A0AAW0FV02_9APHY</name>
<feature type="compositionally biased region" description="Acidic residues" evidence="1">
    <location>
        <begin position="1155"/>
        <end position="1210"/>
    </location>
</feature>
<evidence type="ECO:0000313" key="3">
    <source>
        <dbReference type="Proteomes" id="UP001385951"/>
    </source>
</evidence>
<accession>A0AAW0FV02</accession>
<feature type="region of interest" description="Disordered" evidence="1">
    <location>
        <begin position="1143"/>
        <end position="1226"/>
    </location>
</feature>
<gene>
    <name evidence="2" type="ORF">QCA50_011932</name>
</gene>
<dbReference type="EMBL" id="JASBNA010000022">
    <property type="protein sequence ID" value="KAK7685095.1"/>
    <property type="molecule type" value="Genomic_DNA"/>
</dbReference>
<evidence type="ECO:0000256" key="1">
    <source>
        <dbReference type="SAM" id="MobiDB-lite"/>
    </source>
</evidence>
<dbReference type="InterPro" id="IPR041078">
    <property type="entry name" value="Plavaka"/>
</dbReference>
<keyword evidence="3" id="KW-1185">Reference proteome</keyword>
<reference evidence="2 3" key="1">
    <citation type="submission" date="2022-09" db="EMBL/GenBank/DDBJ databases">
        <authorList>
            <person name="Palmer J.M."/>
        </authorList>
    </citation>
    <scope>NUCLEOTIDE SEQUENCE [LARGE SCALE GENOMIC DNA]</scope>
    <source>
        <strain evidence="2 3">DSM 7382</strain>
    </source>
</reference>
<proteinExistence type="predicted"/>
<feature type="region of interest" description="Disordered" evidence="1">
    <location>
        <begin position="56"/>
        <end position="162"/>
    </location>
</feature>
<feature type="compositionally biased region" description="Basic and acidic residues" evidence="1">
    <location>
        <begin position="857"/>
        <end position="870"/>
    </location>
</feature>
<evidence type="ECO:0000313" key="2">
    <source>
        <dbReference type="EMBL" id="KAK7685095.1"/>
    </source>
</evidence>
<comment type="caution">
    <text evidence="2">The sequence shown here is derived from an EMBL/GenBank/DDBJ whole genome shotgun (WGS) entry which is preliminary data.</text>
</comment>
<sequence>MQKSTWWKYPCVPSCTRGSATQRGLSLHQVSCKLSHEHDRITAQELSKKQRAAREAAKRAATARSLANRHKSHPPLPYPELMTIEDTDIFPPEPPSHHEDACSDPFAPPSEEPSLGRGRRTKRPTWKVLEQRISTHPALPPSNTTTPPSEAEETDPEFESRSTRLDRYGLYCKYLASSPVTSRTRFLPTPIHFVEPATRVPPRLRDSIQPVSSTATSPSSSIIKVLDSCSTRSAQLIMDWHWSTPTKSLEDTNKLVLQVIPLLKAEELSHFSAQAETRRIDAAIAELSDGWRDSPVNISVPDGNLHPPDGTHPVPVFTIHGLVHRPLIEIIKSVWTCSESAGFQYVPYREFWTRGKAGVHEQVYGELYTCEAFNDAYEDLQKQAPEPGCALERVICAMMLYSDSTHLANFGDAALWPLYLYFGNQSKYLPDGFHDWYTSITGEGPPADLLTHCRRELMHGVLRIILDDDFIQAYKHGIVLRCQDGILRRIFPRLFTYSADYPEKVLLATIRNLGKCPCPRCTVTKDRIKDIGTANDFARRVNLQRESDTTFLNNVKRARTAIYERGKGIKSAAVEAILAPRSYVPTTNAFNDRLGDLIKTFYLFVVDFMHEIEIGVWKALFIHIIRMLVAIGGTAIQLFNQRYRQIPTFGRSTIRYFHKNASAMKKLAARDFEDLLQCFLPVIEGLFPDPVHNRAIQDLVFTLAEWHANAKLRLHTASTVDILRQLTREYGIRLRHFATHICPSYDTRELPKEEAARVRRQAKQRTNRVGEGAPPKPSSTPKTARSFQLTTYKLHAMGDYVQQIVLFGSTDSYSTQPGELEHRSVKRYYSRTNKIQPTRQIARIHRRERILSKALTQRKEAREKAREKKSQKSINSHHYISPSRNFPVRLSGWLESHMQDARYKDFMSKLLNHLVARLRHPGMADDGTTYPAYDRAQVRIVSGRMFDHKTMQVNYTTYDMRRDYDIVNPNKHFDIMTVSPDFDPETRTATSGHPFRYGRVLGIYHADIVHVVPDLDASVHHVEFLWVQWYRYDSSFKAGFQHHRYHRLELIPVDDEAACGFIDPDDVIRGVHLIPAFAHGLMTPSGETSRTQDNNIWKYYYVNFLVDRDMYMRFRGGGIGHVVPVEVTEPPVDPDDVLDLESMESEGEDVRAAEEDMGVISEEEGDDEDNDDELDEEEEIDEEDHEDDIDKESEGEMDNEEDEPTGEENDGGIVDLMNDLLGFASL</sequence>
<feature type="region of interest" description="Disordered" evidence="1">
    <location>
        <begin position="855"/>
        <end position="879"/>
    </location>
</feature>
<dbReference type="AlphaFoldDB" id="A0AAW0FV02"/>
<dbReference type="Proteomes" id="UP001385951">
    <property type="component" value="Unassembled WGS sequence"/>
</dbReference>